<dbReference type="InterPro" id="IPR020846">
    <property type="entry name" value="MFS_dom"/>
</dbReference>
<dbReference type="SUPFAM" id="SSF103473">
    <property type="entry name" value="MFS general substrate transporter"/>
    <property type="match status" value="1"/>
</dbReference>
<accession>A0A3M7TS08</accession>
<comment type="subcellular location">
    <subcellularLocation>
        <location evidence="1">Cell membrane</location>
        <topology evidence="1">Multi-pass membrane protein</topology>
    </subcellularLocation>
</comment>
<dbReference type="GO" id="GO:0022857">
    <property type="term" value="F:transmembrane transporter activity"/>
    <property type="evidence" value="ECO:0007669"/>
    <property type="project" value="InterPro"/>
</dbReference>
<dbReference type="CDD" id="cd17477">
    <property type="entry name" value="MFS_YcaD_like"/>
    <property type="match status" value="1"/>
</dbReference>
<dbReference type="PRINTS" id="PR01035">
    <property type="entry name" value="TCRTETA"/>
</dbReference>
<evidence type="ECO:0000256" key="7">
    <source>
        <dbReference type="SAM" id="Phobius"/>
    </source>
</evidence>
<dbReference type="PROSITE" id="PS50850">
    <property type="entry name" value="MFS"/>
    <property type="match status" value="1"/>
</dbReference>
<feature type="transmembrane region" description="Helical" evidence="7">
    <location>
        <begin position="12"/>
        <end position="39"/>
    </location>
</feature>
<sequence length="400" mass="43929">MEQTAQPVNNPVFRYWVLVGMVLIAGFSQGMLLPVLAVMLENAGIASSANGLNAAALYIGILLISPFIERPVRTFGYKPVIITGLLLVTVSLILFPFWQAFWFWFILRIIVGVGDNLIHFSTQVWISTTSSKEKRGRQLSIYGLAFGMGFGLGPLMTSLLSVNEFLPFIIASSTSFIAWIFILFLRNEWPDNEIETAAKMGTMGRYKKVVKLAWFAFLPSFCFGYLEASLHGNYPVYALRAGIDIEWAAVLLSSFVFGSLFTQIPLGMLSDRVGRSKVLRVIIFFGLIAFLSMSTAEQNMWVLLTCFIIAGMLLGSLFSLGIAYMADLLPSSLLPTGNVMMAVLFALGSMTGPLAGGFFIELIGDGAIYYSISGMLLLMLIAGFIFDRTTGKNQEQSEAA</sequence>
<feature type="domain" description="Major facilitator superfamily (MFS) profile" evidence="8">
    <location>
        <begin position="14"/>
        <end position="391"/>
    </location>
</feature>
<dbReference type="InterPro" id="IPR047200">
    <property type="entry name" value="MFS_YcaD-like"/>
</dbReference>
<feature type="transmembrane region" description="Helical" evidence="7">
    <location>
        <begin position="75"/>
        <end position="95"/>
    </location>
</feature>
<dbReference type="InterPro" id="IPR011701">
    <property type="entry name" value="MFS"/>
</dbReference>
<feature type="transmembrane region" description="Helical" evidence="7">
    <location>
        <begin position="51"/>
        <end position="68"/>
    </location>
</feature>
<feature type="transmembrane region" description="Helical" evidence="7">
    <location>
        <begin position="139"/>
        <end position="159"/>
    </location>
</feature>
<keyword evidence="5 7" id="KW-1133">Transmembrane helix</keyword>
<feature type="transmembrane region" description="Helical" evidence="7">
    <location>
        <begin position="338"/>
        <end position="360"/>
    </location>
</feature>
<evidence type="ECO:0000256" key="2">
    <source>
        <dbReference type="ARBA" id="ARBA00022448"/>
    </source>
</evidence>
<evidence type="ECO:0000256" key="4">
    <source>
        <dbReference type="ARBA" id="ARBA00022692"/>
    </source>
</evidence>
<keyword evidence="6 7" id="KW-0472">Membrane</keyword>
<evidence type="ECO:0000259" key="8">
    <source>
        <dbReference type="PROSITE" id="PS50850"/>
    </source>
</evidence>
<dbReference type="AlphaFoldDB" id="A0A3M7TS08"/>
<evidence type="ECO:0000256" key="1">
    <source>
        <dbReference type="ARBA" id="ARBA00004651"/>
    </source>
</evidence>
<dbReference type="Proteomes" id="UP000278746">
    <property type="component" value="Unassembled WGS sequence"/>
</dbReference>
<feature type="transmembrane region" description="Helical" evidence="7">
    <location>
        <begin position="209"/>
        <end position="227"/>
    </location>
</feature>
<feature type="transmembrane region" description="Helical" evidence="7">
    <location>
        <begin position="366"/>
        <end position="386"/>
    </location>
</feature>
<dbReference type="OrthoDB" id="478565at2"/>
<feature type="transmembrane region" description="Helical" evidence="7">
    <location>
        <begin position="101"/>
        <end position="118"/>
    </location>
</feature>
<feature type="transmembrane region" description="Helical" evidence="7">
    <location>
        <begin position="278"/>
        <end position="296"/>
    </location>
</feature>
<organism evidence="9 10">
    <name type="scientific">Alteribacter keqinensis</name>
    <dbReference type="NCBI Taxonomy" id="2483800"/>
    <lineage>
        <taxon>Bacteria</taxon>
        <taxon>Bacillati</taxon>
        <taxon>Bacillota</taxon>
        <taxon>Bacilli</taxon>
        <taxon>Bacillales</taxon>
        <taxon>Bacillaceae</taxon>
        <taxon>Alteribacter</taxon>
    </lineage>
</organism>
<evidence type="ECO:0000256" key="6">
    <source>
        <dbReference type="ARBA" id="ARBA00023136"/>
    </source>
</evidence>
<dbReference type="PANTHER" id="PTHR23521:SF2">
    <property type="entry name" value="TRANSPORTER MFS SUPERFAMILY"/>
    <property type="match status" value="1"/>
</dbReference>
<dbReference type="Gene3D" id="1.20.1250.20">
    <property type="entry name" value="MFS general substrate transporter like domains"/>
    <property type="match status" value="2"/>
</dbReference>
<dbReference type="GO" id="GO:0005886">
    <property type="term" value="C:plasma membrane"/>
    <property type="evidence" value="ECO:0007669"/>
    <property type="project" value="UniProtKB-SubCell"/>
</dbReference>
<feature type="transmembrane region" description="Helical" evidence="7">
    <location>
        <begin position="247"/>
        <end position="266"/>
    </location>
</feature>
<keyword evidence="4 7" id="KW-0812">Transmembrane</keyword>
<dbReference type="InterPro" id="IPR001958">
    <property type="entry name" value="Tet-R_TetA/multi-R_MdtG-like"/>
</dbReference>
<feature type="transmembrane region" description="Helical" evidence="7">
    <location>
        <begin position="165"/>
        <end position="185"/>
    </location>
</feature>
<dbReference type="EMBL" id="RHIB01000003">
    <property type="protein sequence ID" value="RNA67080.1"/>
    <property type="molecule type" value="Genomic_DNA"/>
</dbReference>
<keyword evidence="10" id="KW-1185">Reference proteome</keyword>
<keyword evidence="2" id="KW-0813">Transport</keyword>
<evidence type="ECO:0000256" key="5">
    <source>
        <dbReference type="ARBA" id="ARBA00022989"/>
    </source>
</evidence>
<keyword evidence="3" id="KW-1003">Cell membrane</keyword>
<dbReference type="PANTHER" id="PTHR23521">
    <property type="entry name" value="TRANSPORTER MFS SUPERFAMILY"/>
    <property type="match status" value="1"/>
</dbReference>
<dbReference type="InterPro" id="IPR036259">
    <property type="entry name" value="MFS_trans_sf"/>
</dbReference>
<feature type="transmembrane region" description="Helical" evidence="7">
    <location>
        <begin position="302"/>
        <end position="326"/>
    </location>
</feature>
<reference evidence="9 10" key="1">
    <citation type="submission" date="2018-10" db="EMBL/GenBank/DDBJ databases">
        <title>Bacillus Keqinensis sp. nov., a moderately halophilic bacterium isolated from a saline-alkaline lake.</title>
        <authorList>
            <person name="Wang H."/>
        </authorList>
    </citation>
    <scope>NUCLEOTIDE SEQUENCE [LARGE SCALE GENOMIC DNA]</scope>
    <source>
        <strain evidence="9 10">KQ-3</strain>
    </source>
</reference>
<dbReference type="Pfam" id="PF07690">
    <property type="entry name" value="MFS_1"/>
    <property type="match status" value="1"/>
</dbReference>
<evidence type="ECO:0000313" key="10">
    <source>
        <dbReference type="Proteomes" id="UP000278746"/>
    </source>
</evidence>
<evidence type="ECO:0000313" key="9">
    <source>
        <dbReference type="EMBL" id="RNA67080.1"/>
    </source>
</evidence>
<gene>
    <name evidence="9" type="ORF">EBO34_17985</name>
</gene>
<dbReference type="RefSeq" id="WP_122901167.1">
    <property type="nucleotide sequence ID" value="NZ_RHIB01000003.1"/>
</dbReference>
<comment type="caution">
    <text evidence="9">The sequence shown here is derived from an EMBL/GenBank/DDBJ whole genome shotgun (WGS) entry which is preliminary data.</text>
</comment>
<name>A0A3M7TS08_9BACI</name>
<proteinExistence type="predicted"/>
<protein>
    <submittedName>
        <fullName evidence="9">MFS transporter</fullName>
    </submittedName>
</protein>
<evidence type="ECO:0000256" key="3">
    <source>
        <dbReference type="ARBA" id="ARBA00022475"/>
    </source>
</evidence>